<organism evidence="1 2">
    <name type="scientific">Laetiporus sulphureus 93-53</name>
    <dbReference type="NCBI Taxonomy" id="1314785"/>
    <lineage>
        <taxon>Eukaryota</taxon>
        <taxon>Fungi</taxon>
        <taxon>Dikarya</taxon>
        <taxon>Basidiomycota</taxon>
        <taxon>Agaricomycotina</taxon>
        <taxon>Agaricomycetes</taxon>
        <taxon>Polyporales</taxon>
        <taxon>Laetiporus</taxon>
    </lineage>
</organism>
<evidence type="ECO:0000313" key="2">
    <source>
        <dbReference type="Proteomes" id="UP000076871"/>
    </source>
</evidence>
<reference evidence="1 2" key="1">
    <citation type="journal article" date="2016" name="Mol. Biol. Evol.">
        <title>Comparative Genomics of Early-Diverging Mushroom-Forming Fungi Provides Insights into the Origins of Lignocellulose Decay Capabilities.</title>
        <authorList>
            <person name="Nagy L.G."/>
            <person name="Riley R."/>
            <person name="Tritt A."/>
            <person name="Adam C."/>
            <person name="Daum C."/>
            <person name="Floudas D."/>
            <person name="Sun H."/>
            <person name="Yadav J.S."/>
            <person name="Pangilinan J."/>
            <person name="Larsson K.H."/>
            <person name="Matsuura K."/>
            <person name="Barry K."/>
            <person name="Labutti K."/>
            <person name="Kuo R."/>
            <person name="Ohm R.A."/>
            <person name="Bhattacharya S.S."/>
            <person name="Shirouzu T."/>
            <person name="Yoshinaga Y."/>
            <person name="Martin F.M."/>
            <person name="Grigoriev I.V."/>
            <person name="Hibbett D.S."/>
        </authorList>
    </citation>
    <scope>NUCLEOTIDE SEQUENCE [LARGE SCALE GENOMIC DNA]</scope>
    <source>
        <strain evidence="1 2">93-53</strain>
    </source>
</reference>
<gene>
    <name evidence="1" type="ORF">LAESUDRAFT_717952</name>
</gene>
<dbReference type="AlphaFoldDB" id="A0A165BCR2"/>
<accession>A0A165BCR2</accession>
<dbReference type="InParanoid" id="A0A165BCR2"/>
<protein>
    <submittedName>
        <fullName evidence="1">Uncharacterized protein</fullName>
    </submittedName>
</protein>
<dbReference type="GeneID" id="63824408"/>
<dbReference type="EMBL" id="KV427678">
    <property type="protein sequence ID" value="KZT00754.1"/>
    <property type="molecule type" value="Genomic_DNA"/>
</dbReference>
<evidence type="ECO:0000313" key="1">
    <source>
        <dbReference type="EMBL" id="KZT00754.1"/>
    </source>
</evidence>
<sequence length="165" mass="18862">MSASLNIFSSDMWGDVIAELPLSAAPMGSSLDVAQFQDDAQEIIPKPSSKSMIHKLADVHLKPVTFSKQSTVKLQKVYDLCNEKYITQKKYRSHKSYDSQQDRVEKNHQTAYEGERRLGEPQSLVNHWILTYQKSPKSFPHQNYKLLSCQNVDTCIVELHAFPYA</sequence>
<dbReference type="RefSeq" id="XP_040758494.1">
    <property type="nucleotide sequence ID" value="XM_040907379.1"/>
</dbReference>
<dbReference type="Proteomes" id="UP000076871">
    <property type="component" value="Unassembled WGS sequence"/>
</dbReference>
<keyword evidence="2" id="KW-1185">Reference proteome</keyword>
<name>A0A165BCR2_9APHY</name>
<proteinExistence type="predicted"/>